<feature type="domain" description="C2H2-type" evidence="6">
    <location>
        <begin position="158"/>
        <end position="185"/>
    </location>
</feature>
<evidence type="ECO:0000256" key="1">
    <source>
        <dbReference type="ARBA" id="ARBA00022723"/>
    </source>
</evidence>
<evidence type="ECO:0000256" key="3">
    <source>
        <dbReference type="ARBA" id="ARBA00022771"/>
    </source>
</evidence>
<keyword evidence="2" id="KW-0677">Repeat</keyword>
<comment type="caution">
    <text evidence="7">The sequence shown here is derived from an EMBL/GenBank/DDBJ whole genome shotgun (WGS) entry which is preliminary data.</text>
</comment>
<dbReference type="SUPFAM" id="SSF57667">
    <property type="entry name" value="beta-beta-alpha zinc fingers"/>
    <property type="match status" value="4"/>
</dbReference>
<feature type="domain" description="C2H2-type" evidence="6">
    <location>
        <begin position="308"/>
        <end position="335"/>
    </location>
</feature>
<dbReference type="GO" id="GO:0008270">
    <property type="term" value="F:zinc ion binding"/>
    <property type="evidence" value="ECO:0007669"/>
    <property type="project" value="UniProtKB-KW"/>
</dbReference>
<dbReference type="SMART" id="SM00355">
    <property type="entry name" value="ZnF_C2H2"/>
    <property type="match status" value="7"/>
</dbReference>
<keyword evidence="4" id="KW-0862">Zinc</keyword>
<dbReference type="InParanoid" id="A0A1V9Y1I7"/>
<evidence type="ECO:0000313" key="8">
    <source>
        <dbReference type="Proteomes" id="UP000192247"/>
    </source>
</evidence>
<evidence type="ECO:0000256" key="2">
    <source>
        <dbReference type="ARBA" id="ARBA00022737"/>
    </source>
</evidence>
<dbReference type="EMBL" id="MNPL01000903">
    <property type="protein sequence ID" value="OQR79604.1"/>
    <property type="molecule type" value="Genomic_DNA"/>
</dbReference>
<feature type="domain" description="C2H2-type" evidence="6">
    <location>
        <begin position="185"/>
        <end position="212"/>
    </location>
</feature>
<evidence type="ECO:0000256" key="5">
    <source>
        <dbReference type="PROSITE-ProRule" id="PRU00042"/>
    </source>
</evidence>
<dbReference type="OrthoDB" id="6506615at2759"/>
<protein>
    <recommendedName>
        <fullName evidence="6">C2H2-type domain-containing protein</fullName>
    </recommendedName>
</protein>
<gene>
    <name evidence="7" type="ORF">BIW11_05622</name>
</gene>
<dbReference type="Gene3D" id="3.30.160.60">
    <property type="entry name" value="Classic Zinc Finger"/>
    <property type="match status" value="4"/>
</dbReference>
<organism evidence="7 8">
    <name type="scientific">Tropilaelaps mercedesae</name>
    <dbReference type="NCBI Taxonomy" id="418985"/>
    <lineage>
        <taxon>Eukaryota</taxon>
        <taxon>Metazoa</taxon>
        <taxon>Ecdysozoa</taxon>
        <taxon>Arthropoda</taxon>
        <taxon>Chelicerata</taxon>
        <taxon>Arachnida</taxon>
        <taxon>Acari</taxon>
        <taxon>Parasitiformes</taxon>
        <taxon>Mesostigmata</taxon>
        <taxon>Gamasina</taxon>
        <taxon>Dermanyssoidea</taxon>
        <taxon>Laelapidae</taxon>
        <taxon>Tropilaelaps</taxon>
    </lineage>
</organism>
<dbReference type="InterPro" id="IPR036236">
    <property type="entry name" value="Znf_C2H2_sf"/>
</dbReference>
<feature type="domain" description="C2H2-type" evidence="6">
    <location>
        <begin position="336"/>
        <end position="359"/>
    </location>
</feature>
<proteinExistence type="predicted"/>
<evidence type="ECO:0000313" key="7">
    <source>
        <dbReference type="EMBL" id="OQR79604.1"/>
    </source>
</evidence>
<dbReference type="GO" id="GO:0000981">
    <property type="term" value="F:DNA-binding transcription factor activity, RNA polymerase II-specific"/>
    <property type="evidence" value="ECO:0007669"/>
    <property type="project" value="TreeGrafter"/>
</dbReference>
<keyword evidence="8" id="KW-1185">Reference proteome</keyword>
<keyword evidence="3 5" id="KW-0863">Zinc-finger</keyword>
<dbReference type="InterPro" id="IPR013087">
    <property type="entry name" value="Znf_C2H2_type"/>
</dbReference>
<sequence length="364" mass="42443">MDMQKMLLHVKASPKRVTAIDKRLMGKLAMKYQVDLTYVLAVLRGTRWDADKAELEIRSGEQCRNLVQTMAHEFKRKVEEVRKLMDSVNWSIGDARKFAQQHRAWRLPDSKVKDRELKKEHSSDEKKKKFACTFCPMSFNRMRFFEVHVESHDGPKPFKCNSCPCGFALEEHLAAHVQGHIDRRYACDLCSGCYSRKEHLIRHLSIHARNSKKHMKEYIKNRIKEINKNKEGAFTYKSSIKKAISIANKGIGLKCRICYRTFTTKTWLTRHMKDSHDDIPFQCNLCDQIFGERDDLEAHVLAHGSQRFRCTLCSSTFLRKDHLQRHMNGHTGDRKLICGVCEKTFIQKAHLNEHLKSKHGKGMV</sequence>
<dbReference type="PANTHER" id="PTHR24379:SF127">
    <property type="entry name" value="BLOODY FINGERS-RELATED"/>
    <property type="match status" value="1"/>
</dbReference>
<keyword evidence="1" id="KW-0479">Metal-binding</keyword>
<dbReference type="Proteomes" id="UP000192247">
    <property type="component" value="Unassembled WGS sequence"/>
</dbReference>
<reference evidence="7 8" key="1">
    <citation type="journal article" date="2017" name="Gigascience">
        <title>Draft genome of the honey bee ectoparasitic mite, Tropilaelaps mercedesae, is shaped by the parasitic life history.</title>
        <authorList>
            <person name="Dong X."/>
            <person name="Armstrong S.D."/>
            <person name="Xia D."/>
            <person name="Makepeace B.L."/>
            <person name="Darby A.C."/>
            <person name="Kadowaki T."/>
        </authorList>
    </citation>
    <scope>NUCLEOTIDE SEQUENCE [LARGE SCALE GENOMIC DNA]</scope>
    <source>
        <strain evidence="7">Wuxi-XJTLU</strain>
    </source>
</reference>
<dbReference type="GO" id="GO:0000977">
    <property type="term" value="F:RNA polymerase II transcription regulatory region sequence-specific DNA binding"/>
    <property type="evidence" value="ECO:0007669"/>
    <property type="project" value="TreeGrafter"/>
</dbReference>
<feature type="domain" description="C2H2-type" evidence="6">
    <location>
        <begin position="130"/>
        <end position="157"/>
    </location>
</feature>
<dbReference type="FunFam" id="3.30.160.60:FF:001049">
    <property type="entry name" value="zinc finger protein 319"/>
    <property type="match status" value="1"/>
</dbReference>
<evidence type="ECO:0000256" key="4">
    <source>
        <dbReference type="ARBA" id="ARBA00022833"/>
    </source>
</evidence>
<dbReference type="Pfam" id="PF00096">
    <property type="entry name" value="zf-C2H2"/>
    <property type="match status" value="3"/>
</dbReference>
<dbReference type="PROSITE" id="PS00028">
    <property type="entry name" value="ZINC_FINGER_C2H2_1"/>
    <property type="match status" value="7"/>
</dbReference>
<feature type="domain" description="C2H2-type" evidence="6">
    <location>
        <begin position="253"/>
        <end position="276"/>
    </location>
</feature>
<dbReference type="PANTHER" id="PTHR24379">
    <property type="entry name" value="KRAB AND ZINC FINGER DOMAIN-CONTAINING"/>
    <property type="match status" value="1"/>
</dbReference>
<dbReference type="GO" id="GO:0005634">
    <property type="term" value="C:nucleus"/>
    <property type="evidence" value="ECO:0007669"/>
    <property type="project" value="TreeGrafter"/>
</dbReference>
<name>A0A1V9Y1I7_9ACAR</name>
<dbReference type="AlphaFoldDB" id="A0A1V9Y1I7"/>
<accession>A0A1V9Y1I7</accession>
<evidence type="ECO:0000259" key="6">
    <source>
        <dbReference type="PROSITE" id="PS50157"/>
    </source>
</evidence>
<dbReference type="PROSITE" id="PS50157">
    <property type="entry name" value="ZINC_FINGER_C2H2_2"/>
    <property type="match status" value="7"/>
</dbReference>
<feature type="domain" description="C2H2-type" evidence="6">
    <location>
        <begin position="281"/>
        <end position="308"/>
    </location>
</feature>
<dbReference type="STRING" id="418985.A0A1V9Y1I7"/>